<dbReference type="Gene3D" id="1.20.1260.10">
    <property type="match status" value="1"/>
</dbReference>
<dbReference type="PANTHER" id="PTHR30295">
    <property type="entry name" value="BACTERIOFERRITIN"/>
    <property type="match status" value="1"/>
</dbReference>
<evidence type="ECO:0000256" key="1">
    <source>
        <dbReference type="ARBA" id="ARBA00001970"/>
    </source>
</evidence>
<dbReference type="CDD" id="cd00907">
    <property type="entry name" value="Bacterioferritin"/>
    <property type="match status" value="1"/>
</dbReference>
<dbReference type="PRINTS" id="PR00601">
    <property type="entry name" value="BACFERRITIN"/>
</dbReference>
<dbReference type="PROSITE" id="PS50905">
    <property type="entry name" value="FERRITIN_LIKE"/>
    <property type="match status" value="1"/>
</dbReference>
<keyword evidence="4 9" id="KW-0349">Heme</keyword>
<protein>
    <recommendedName>
        <fullName evidence="8 9">Bacterioferritin</fullName>
        <ecNumber evidence="8">1.16.3.1</ecNumber>
    </recommendedName>
</protein>
<accession>A0ABQ6SXU4</accession>
<keyword evidence="12" id="KW-1185">Reference proteome</keyword>
<sequence>MKGDTKVIEFLNKVLFNELTAINQYFLHAKMFKNWGIKELAEYEYKESIHAMKRADALSDRILFLEGLPNFQALGKLRIGENPPEMLQCDLSLEQDAVALLRNAVAHADSVGDYVSRSLFTSILDAEEEHIDWLETQLDLVERIGEPKYLLSKLED</sequence>
<dbReference type="InterPro" id="IPR008331">
    <property type="entry name" value="Ferritin_DPS_dom"/>
</dbReference>
<name>A0ABQ6SXU4_9GAMM</name>
<evidence type="ECO:0000256" key="5">
    <source>
        <dbReference type="ARBA" id="ARBA00022723"/>
    </source>
</evidence>
<comment type="function">
    <text evidence="8">Iron-storage protein, whose ferroxidase center binds Fe(2+), oxidizes it using dioxygen to Fe(3+), and participates in the subsequent Fe(3+) oxide mineral core formation within the central cavity of the BFR protein shell.</text>
</comment>
<dbReference type="InterPro" id="IPR002024">
    <property type="entry name" value="Bacterioferritin"/>
</dbReference>
<evidence type="ECO:0000256" key="6">
    <source>
        <dbReference type="ARBA" id="ARBA00023004"/>
    </source>
</evidence>
<dbReference type="EMBL" id="VYKI01000024">
    <property type="protein sequence ID" value="KAA8995203.1"/>
    <property type="molecule type" value="Genomic_DNA"/>
</dbReference>
<dbReference type="EC" id="1.16.3.1" evidence="8"/>
<organism evidence="11 12">
    <name type="scientific">Stenotrophomonas cyclobalanopsidis</name>
    <dbReference type="NCBI Taxonomy" id="2771362"/>
    <lineage>
        <taxon>Bacteria</taxon>
        <taxon>Pseudomonadati</taxon>
        <taxon>Pseudomonadota</taxon>
        <taxon>Gammaproteobacteria</taxon>
        <taxon>Lysobacterales</taxon>
        <taxon>Lysobacteraceae</taxon>
        <taxon>Stenotrophomonas</taxon>
    </lineage>
</organism>
<dbReference type="SUPFAM" id="SSF47240">
    <property type="entry name" value="Ferritin-like"/>
    <property type="match status" value="1"/>
</dbReference>
<evidence type="ECO:0000313" key="12">
    <source>
        <dbReference type="Proteomes" id="UP000326367"/>
    </source>
</evidence>
<gene>
    <name evidence="11" type="primary">bfr</name>
    <name evidence="11" type="ORF">FJU31_15370</name>
</gene>
<dbReference type="RefSeq" id="WP_150455518.1">
    <property type="nucleotide sequence ID" value="NZ_VYKI01000024.1"/>
</dbReference>
<dbReference type="PIRSF" id="PIRSF002560">
    <property type="entry name" value="Bacterioferritin"/>
    <property type="match status" value="1"/>
</dbReference>
<dbReference type="InterPro" id="IPR009040">
    <property type="entry name" value="Ferritin-like_diiron"/>
</dbReference>
<comment type="catalytic activity">
    <reaction evidence="8">
        <text>4 Fe(2+) + O2 + 4 H(+) = 4 Fe(3+) + 2 H2O</text>
        <dbReference type="Rhea" id="RHEA:11148"/>
        <dbReference type="ChEBI" id="CHEBI:15377"/>
        <dbReference type="ChEBI" id="CHEBI:15378"/>
        <dbReference type="ChEBI" id="CHEBI:15379"/>
        <dbReference type="ChEBI" id="CHEBI:29033"/>
        <dbReference type="ChEBI" id="CHEBI:29034"/>
        <dbReference type="EC" id="1.16.3.1"/>
    </reaction>
</comment>
<evidence type="ECO:0000256" key="2">
    <source>
        <dbReference type="ARBA" id="ARBA00008093"/>
    </source>
</evidence>
<comment type="caution">
    <text evidence="11">The sequence shown here is derived from an EMBL/GenBank/DDBJ whole genome shotgun (WGS) entry which is preliminary data.</text>
</comment>
<evidence type="ECO:0000313" key="11">
    <source>
        <dbReference type="EMBL" id="KAA8995203.1"/>
    </source>
</evidence>
<dbReference type="Proteomes" id="UP000326367">
    <property type="component" value="Unassembled WGS sequence"/>
</dbReference>
<reference evidence="11 12" key="1">
    <citation type="journal article" date="2020" name="Antonie Van Leeuwenhoek">
        <title>Stenotrophomonas cyclobalanopsidis sp. nov., isolated from the leaf spot disease of Cyclobalanopsis patelliformis.</title>
        <authorList>
            <person name="Bian D.R."/>
            <person name="Xue H."/>
            <person name="Piao C.G."/>
            <person name="Li Y."/>
        </authorList>
    </citation>
    <scope>NUCLEOTIDE SEQUENCE [LARGE SCALE GENOMIC DNA]</scope>
    <source>
        <strain evidence="11 12">TPQG1-4</strain>
    </source>
</reference>
<evidence type="ECO:0000256" key="8">
    <source>
        <dbReference type="PIRNR" id="PIRNR002560"/>
    </source>
</evidence>
<keyword evidence="3 8" id="KW-0409">Iron storage</keyword>
<dbReference type="PROSITE" id="PS00549">
    <property type="entry name" value="BACTERIOFERRITIN"/>
    <property type="match status" value="1"/>
</dbReference>
<feature type="domain" description="Ferritin-like diiron" evidence="10">
    <location>
        <begin position="1"/>
        <end position="145"/>
    </location>
</feature>
<dbReference type="NCBIfam" id="TIGR00754">
    <property type="entry name" value="bfr"/>
    <property type="match status" value="1"/>
</dbReference>
<evidence type="ECO:0000259" key="10">
    <source>
        <dbReference type="PROSITE" id="PS50905"/>
    </source>
</evidence>
<dbReference type="InterPro" id="IPR009078">
    <property type="entry name" value="Ferritin-like_SF"/>
</dbReference>
<dbReference type="InterPro" id="IPR012347">
    <property type="entry name" value="Ferritin-like"/>
</dbReference>
<keyword evidence="6 8" id="KW-0408">Iron</keyword>
<evidence type="ECO:0000256" key="4">
    <source>
        <dbReference type="ARBA" id="ARBA00022617"/>
    </source>
</evidence>
<comment type="similarity">
    <text evidence="2 8 9">Belongs to the bacterioferritin family.</text>
</comment>
<proteinExistence type="inferred from homology"/>
<comment type="catalytic activity">
    <reaction evidence="7">
        <text>Fe(2+)(in) = Fe(2+)(out)</text>
        <dbReference type="Rhea" id="RHEA:28486"/>
        <dbReference type="ChEBI" id="CHEBI:29033"/>
    </reaction>
</comment>
<evidence type="ECO:0000256" key="9">
    <source>
        <dbReference type="RuleBase" id="RU000623"/>
    </source>
</evidence>
<evidence type="ECO:0000256" key="7">
    <source>
        <dbReference type="ARBA" id="ARBA00036243"/>
    </source>
</evidence>
<comment type="cofactor">
    <cofactor evidence="1">
        <name>heme b</name>
        <dbReference type="ChEBI" id="CHEBI:60344"/>
    </cofactor>
</comment>
<dbReference type="PANTHER" id="PTHR30295:SF0">
    <property type="entry name" value="BACTERIOFERRITIN"/>
    <property type="match status" value="1"/>
</dbReference>
<keyword evidence="5 8" id="KW-0479">Metal-binding</keyword>
<dbReference type="Pfam" id="PF00210">
    <property type="entry name" value="Ferritin"/>
    <property type="match status" value="1"/>
</dbReference>
<evidence type="ECO:0000256" key="3">
    <source>
        <dbReference type="ARBA" id="ARBA00022434"/>
    </source>
</evidence>